<accession>F9Y7K6</accession>
<dbReference type="AlphaFoldDB" id="F9Y7K6"/>
<dbReference type="OrthoDB" id="7867642at2"/>
<reference evidence="1 2" key="1">
    <citation type="journal article" date="2011" name="J. Bacteriol.">
        <title>Complete genome sequence of the industrial strain Ketogulonicigenium vulgare WSH-001.</title>
        <authorList>
            <person name="Liu L."/>
            <person name="Li Y."/>
            <person name="Zhang J."/>
            <person name="Zhou Z."/>
            <person name="Liu J."/>
            <person name="Li X."/>
            <person name="Zhou J."/>
            <person name="Du G."/>
            <person name="Wang L."/>
            <person name="Chen J."/>
        </authorList>
    </citation>
    <scope>NUCLEOTIDE SEQUENCE [LARGE SCALE GENOMIC DNA]</scope>
    <source>
        <strain evidence="1 2">WSH-001</strain>
    </source>
</reference>
<name>F9Y7K6_KETVW</name>
<organism evidence="1 2">
    <name type="scientific">Ketogulonicigenium vulgare (strain WSH-001)</name>
    <dbReference type="NCBI Taxonomy" id="759362"/>
    <lineage>
        <taxon>Bacteria</taxon>
        <taxon>Pseudomonadati</taxon>
        <taxon>Pseudomonadota</taxon>
        <taxon>Alphaproteobacteria</taxon>
        <taxon>Rhodobacterales</taxon>
        <taxon>Roseobacteraceae</taxon>
        <taxon>Ketogulonicigenium</taxon>
    </lineage>
</organism>
<sequence length="114" mass="11582">MKYIVLFTAFAGLAGCIGQDTVTDASRVLAKEAVNNAVAARAPGINVAPVTDCIIDNANGSELLVLATGAVTGTVSAETSQLVRDIATRRGTQNCLLSNMSNAGLLSVMQGALS</sequence>
<dbReference type="EMBL" id="CP002018">
    <property type="protein sequence ID" value="AEM42302.1"/>
    <property type="molecule type" value="Genomic_DNA"/>
</dbReference>
<dbReference type="PROSITE" id="PS51257">
    <property type="entry name" value="PROKAR_LIPOPROTEIN"/>
    <property type="match status" value="1"/>
</dbReference>
<gene>
    <name evidence="1" type="ordered locus">KVU_2463</name>
</gene>
<dbReference type="KEGG" id="kvl:KVU_2463"/>
<protein>
    <submittedName>
        <fullName evidence="1">Succinate dehydrogenase flavoprotein subunit</fullName>
    </submittedName>
</protein>
<proteinExistence type="predicted"/>
<evidence type="ECO:0000313" key="1">
    <source>
        <dbReference type="EMBL" id="AEM42302.1"/>
    </source>
</evidence>
<evidence type="ECO:0000313" key="2">
    <source>
        <dbReference type="Proteomes" id="UP000000692"/>
    </source>
</evidence>
<dbReference type="HOGENOM" id="CLU_157980_0_0_5"/>
<dbReference type="Proteomes" id="UP000000692">
    <property type="component" value="Chromosome"/>
</dbReference>
<keyword evidence="2" id="KW-1185">Reference proteome</keyword>
<dbReference type="PATRIC" id="fig|759362.5.peg.2562"/>
<dbReference type="RefSeq" id="WP_013382966.1">
    <property type="nucleotide sequence ID" value="NC_017384.1"/>
</dbReference>